<accession>A0A507E7I7</accession>
<evidence type="ECO:0000256" key="1">
    <source>
        <dbReference type="SAM" id="MobiDB-lite"/>
    </source>
</evidence>
<dbReference type="EMBL" id="QEAQ01000022">
    <property type="protein sequence ID" value="TPX59671.1"/>
    <property type="molecule type" value="Genomic_DNA"/>
</dbReference>
<evidence type="ECO:0000256" key="2">
    <source>
        <dbReference type="SAM" id="SignalP"/>
    </source>
</evidence>
<name>A0A507E7I7_9FUNG</name>
<sequence>MRSNYSQLVLLLCFALLLVLPDIVKAQARGRRQGGRRPQQGGGRGGNKPPTKPTPPKPAPTNGGNNNGGNNNGGNNNGGNNGQNAFCAGTGLTASDGTQLRDGACSSTPMGSIPSVNKMVSSLITKPENGAAVNRNQELQVVVDYRNLDTGFFSDPTNQYYTIPQTLSGDGTIQGHSHITVQNLNNAKAAPDARTFAFFKGLNDEAAGGRTLSVTIPAGTLKQDGTYRICSMSGSNSHQPVVMPVAQRGAQDDCIRIKVSSNGGNGGGRNGRAGA</sequence>
<proteinExistence type="predicted"/>
<evidence type="ECO:0000313" key="3">
    <source>
        <dbReference type="EMBL" id="TPX59671.1"/>
    </source>
</evidence>
<evidence type="ECO:0008006" key="5">
    <source>
        <dbReference type="Google" id="ProtNLM"/>
    </source>
</evidence>
<keyword evidence="4" id="KW-1185">Reference proteome</keyword>
<feature type="compositionally biased region" description="Gly residues" evidence="1">
    <location>
        <begin position="65"/>
        <end position="78"/>
    </location>
</feature>
<organism evidence="3 4">
    <name type="scientific">Powellomyces hirtus</name>
    <dbReference type="NCBI Taxonomy" id="109895"/>
    <lineage>
        <taxon>Eukaryota</taxon>
        <taxon>Fungi</taxon>
        <taxon>Fungi incertae sedis</taxon>
        <taxon>Chytridiomycota</taxon>
        <taxon>Chytridiomycota incertae sedis</taxon>
        <taxon>Chytridiomycetes</taxon>
        <taxon>Spizellomycetales</taxon>
        <taxon>Powellomycetaceae</taxon>
        <taxon>Powellomyces</taxon>
    </lineage>
</organism>
<keyword evidence="2" id="KW-0732">Signal</keyword>
<dbReference type="PANTHER" id="PTHR34587:SF2">
    <property type="entry name" value="G-PROTEIN COUPLED RECEPTORS FAMILY 1 PROFILE DOMAIN-CONTAINING PROTEIN"/>
    <property type="match status" value="1"/>
</dbReference>
<protein>
    <recommendedName>
        <fullName evidence="5">Ribosomal protein s17</fullName>
    </recommendedName>
</protein>
<dbReference type="AlphaFoldDB" id="A0A507E7I7"/>
<feature type="chain" id="PRO_5021496639" description="Ribosomal protein s17" evidence="2">
    <location>
        <begin position="27"/>
        <end position="275"/>
    </location>
</feature>
<feature type="region of interest" description="Disordered" evidence="1">
    <location>
        <begin position="28"/>
        <end position="78"/>
    </location>
</feature>
<feature type="compositionally biased region" description="Pro residues" evidence="1">
    <location>
        <begin position="50"/>
        <end position="59"/>
    </location>
</feature>
<dbReference type="PANTHER" id="PTHR34587">
    <property type="entry name" value="VWFA DOMAIN-CONTAINING PROTEIN"/>
    <property type="match status" value="1"/>
</dbReference>
<dbReference type="Proteomes" id="UP000318582">
    <property type="component" value="Unassembled WGS sequence"/>
</dbReference>
<feature type="signal peptide" evidence="2">
    <location>
        <begin position="1"/>
        <end position="26"/>
    </location>
</feature>
<dbReference type="InterPro" id="IPR053216">
    <property type="entry name" value="Appressorial_penetr-assoc"/>
</dbReference>
<evidence type="ECO:0000313" key="4">
    <source>
        <dbReference type="Proteomes" id="UP000318582"/>
    </source>
</evidence>
<gene>
    <name evidence="3" type="ORF">PhCBS80983_g02286</name>
</gene>
<dbReference type="STRING" id="109895.A0A507E7I7"/>
<comment type="caution">
    <text evidence="3">The sequence shown here is derived from an EMBL/GenBank/DDBJ whole genome shotgun (WGS) entry which is preliminary data.</text>
</comment>
<reference evidence="3 4" key="1">
    <citation type="journal article" date="2019" name="Sci. Rep.">
        <title>Comparative genomics of chytrid fungi reveal insights into the obligate biotrophic and pathogenic lifestyle of Synchytrium endobioticum.</title>
        <authorList>
            <person name="van de Vossenberg B.T.L.H."/>
            <person name="Warris S."/>
            <person name="Nguyen H.D.T."/>
            <person name="van Gent-Pelzer M.P.E."/>
            <person name="Joly D.L."/>
            <person name="van de Geest H.C."/>
            <person name="Bonants P.J.M."/>
            <person name="Smith D.S."/>
            <person name="Levesque C.A."/>
            <person name="van der Lee T.A.J."/>
        </authorList>
    </citation>
    <scope>NUCLEOTIDE SEQUENCE [LARGE SCALE GENOMIC DNA]</scope>
    <source>
        <strain evidence="3 4">CBS 809.83</strain>
    </source>
</reference>